<dbReference type="Proteomes" id="UP001549036">
    <property type="component" value="Unassembled WGS sequence"/>
</dbReference>
<dbReference type="NCBIfam" id="NF001527">
    <property type="entry name" value="PRK00364.1-2"/>
    <property type="match status" value="1"/>
</dbReference>
<dbReference type="Gene3D" id="2.30.33.40">
    <property type="entry name" value="GroES chaperonin"/>
    <property type="match status" value="1"/>
</dbReference>
<keyword evidence="2 3" id="KW-0143">Chaperone</keyword>
<accession>A0ABV2I305</accession>
<dbReference type="NCBIfam" id="NF001529">
    <property type="entry name" value="PRK00364.1-5"/>
    <property type="match status" value="1"/>
</dbReference>
<evidence type="ECO:0000256" key="1">
    <source>
        <dbReference type="ARBA" id="ARBA00006975"/>
    </source>
</evidence>
<dbReference type="InterPro" id="IPR037124">
    <property type="entry name" value="Chaperonin_GroES_sf"/>
</dbReference>
<dbReference type="InterPro" id="IPR018369">
    <property type="entry name" value="Chaprnonin_Cpn10_CS"/>
</dbReference>
<keyword evidence="6" id="KW-1185">Reference proteome</keyword>
<evidence type="ECO:0000256" key="4">
    <source>
        <dbReference type="RuleBase" id="RU000535"/>
    </source>
</evidence>
<evidence type="ECO:0000313" key="5">
    <source>
        <dbReference type="EMBL" id="MET3597136.1"/>
    </source>
</evidence>
<proteinExistence type="inferred from homology"/>
<dbReference type="SUPFAM" id="SSF50129">
    <property type="entry name" value="GroES-like"/>
    <property type="match status" value="1"/>
</dbReference>
<comment type="caution">
    <text evidence="5">The sequence shown here is derived from an EMBL/GenBank/DDBJ whole genome shotgun (WGS) entry which is preliminary data.</text>
</comment>
<dbReference type="HAMAP" id="MF_00580">
    <property type="entry name" value="CH10"/>
    <property type="match status" value="1"/>
</dbReference>
<comment type="similarity">
    <text evidence="1 3 4">Belongs to the GroES chaperonin family.</text>
</comment>
<evidence type="ECO:0000256" key="2">
    <source>
        <dbReference type="ARBA" id="ARBA00023186"/>
    </source>
</evidence>
<dbReference type="NCBIfam" id="NF001533">
    <property type="entry name" value="PRK00364.2-4"/>
    <property type="match status" value="1"/>
</dbReference>
<comment type="subcellular location">
    <subcellularLocation>
        <location evidence="3">Cytoplasm</location>
    </subcellularLocation>
</comment>
<comment type="function">
    <text evidence="3 4">Together with the chaperonin GroEL, plays an essential role in assisting protein folding. The GroEL-GroES system forms a nano-cage that allows encapsulation of the non-native substrate proteins and provides a physical environment optimized to promote and accelerate protein folding. GroES binds to the apical surface of the GroEL ring, thereby capping the opening of the GroEL channel.</text>
</comment>
<dbReference type="PROSITE" id="PS00681">
    <property type="entry name" value="CHAPERONINS_CPN10"/>
    <property type="match status" value="1"/>
</dbReference>
<dbReference type="Pfam" id="PF00166">
    <property type="entry name" value="Cpn10"/>
    <property type="match status" value="1"/>
</dbReference>
<dbReference type="InterPro" id="IPR020818">
    <property type="entry name" value="Chaperonin_GroES"/>
</dbReference>
<comment type="subunit">
    <text evidence="3">Heptamer of 7 subunits arranged in a ring. Interacts with the chaperonin GroEL.</text>
</comment>
<keyword evidence="3" id="KW-0963">Cytoplasm</keyword>
<organism evidence="5 6">
    <name type="scientific">Mesorhizobium shonense</name>
    <dbReference type="NCBI Taxonomy" id="1209948"/>
    <lineage>
        <taxon>Bacteria</taxon>
        <taxon>Pseudomonadati</taxon>
        <taxon>Pseudomonadota</taxon>
        <taxon>Alphaproteobacteria</taxon>
        <taxon>Hyphomicrobiales</taxon>
        <taxon>Phyllobacteriaceae</taxon>
        <taxon>Mesorhizobium</taxon>
    </lineage>
</organism>
<reference evidence="5 6" key="1">
    <citation type="submission" date="2024-06" db="EMBL/GenBank/DDBJ databases">
        <title>Genomic Encyclopedia of Type Strains, Phase IV (KMG-IV): sequencing the most valuable type-strain genomes for metagenomic binning, comparative biology and taxonomic classification.</title>
        <authorList>
            <person name="Goeker M."/>
        </authorList>
    </citation>
    <scope>NUCLEOTIDE SEQUENCE [LARGE SCALE GENOMIC DNA]</scope>
    <source>
        <strain evidence="5 6">DSM 29846</strain>
    </source>
</reference>
<dbReference type="PRINTS" id="PR00297">
    <property type="entry name" value="CHAPERONIN10"/>
</dbReference>
<gene>
    <name evidence="3" type="primary">groES</name>
    <name evidence="3" type="synonym">groS</name>
    <name evidence="5" type="ORF">ABID26_006560</name>
</gene>
<protein>
    <recommendedName>
        <fullName evidence="3">Co-chaperonin GroES</fullName>
    </recommendedName>
    <alternativeName>
        <fullName evidence="3">10 kDa chaperonin</fullName>
    </alternativeName>
    <alternativeName>
        <fullName evidence="3">Chaperonin-10</fullName>
        <shortName evidence="3">Cpn10</shortName>
    </alternativeName>
</protein>
<dbReference type="InterPro" id="IPR011032">
    <property type="entry name" value="GroES-like_sf"/>
</dbReference>
<name>A0ABV2I305_9HYPH</name>
<dbReference type="NCBIfam" id="NF001531">
    <property type="entry name" value="PRK00364.2-2"/>
    <property type="match status" value="1"/>
</dbReference>
<dbReference type="CDD" id="cd00320">
    <property type="entry name" value="cpn10"/>
    <property type="match status" value="1"/>
</dbReference>
<evidence type="ECO:0000313" key="6">
    <source>
        <dbReference type="Proteomes" id="UP001549036"/>
    </source>
</evidence>
<evidence type="ECO:0000256" key="3">
    <source>
        <dbReference type="HAMAP-Rule" id="MF_00580"/>
    </source>
</evidence>
<dbReference type="EMBL" id="JBEPLM010000020">
    <property type="protein sequence ID" value="MET3597136.1"/>
    <property type="molecule type" value="Genomic_DNA"/>
</dbReference>
<sequence>MSLALRSAACQKFFSALLKLKKCKTSSICVMPEEGSRRPAPADIAGPVLRNLKNLFVLKENEMTFRPLHDRILVRRIGAEEKTAGGIIIPDTAKEKPQEGEVIAVGPGARDESGKLTPLDVKVGDRILFGKWSGTEIKLNSEDLLIMKETDVMGVIENEIQASKAA</sequence>
<dbReference type="PANTHER" id="PTHR10772">
    <property type="entry name" value="10 KDA HEAT SHOCK PROTEIN"/>
    <property type="match status" value="1"/>
</dbReference>
<dbReference type="SMART" id="SM00883">
    <property type="entry name" value="Cpn10"/>
    <property type="match status" value="1"/>
</dbReference>
<dbReference type="PANTHER" id="PTHR10772:SF58">
    <property type="entry name" value="CO-CHAPERONIN GROES"/>
    <property type="match status" value="1"/>
</dbReference>